<name>R7UT08_CAPTE</name>
<comment type="cofactor">
    <cofactor evidence="1">
        <name>Zn(2+)</name>
        <dbReference type="ChEBI" id="CHEBI:29105"/>
    </cofactor>
</comment>
<dbReference type="Gene3D" id="3.40.830.10">
    <property type="entry name" value="LigB-like"/>
    <property type="match status" value="1"/>
</dbReference>
<keyword evidence="9" id="KW-1185">Reference proteome</keyword>
<dbReference type="GO" id="GO:0008198">
    <property type="term" value="F:ferrous iron binding"/>
    <property type="evidence" value="ECO:0007669"/>
    <property type="project" value="InterPro"/>
</dbReference>
<evidence type="ECO:0000256" key="4">
    <source>
        <dbReference type="ARBA" id="ARBA00022833"/>
    </source>
</evidence>
<keyword evidence="3" id="KW-0479">Metal-binding</keyword>
<evidence type="ECO:0000256" key="1">
    <source>
        <dbReference type="ARBA" id="ARBA00001947"/>
    </source>
</evidence>
<dbReference type="EnsemblMetazoa" id="CapteT148270">
    <property type="protein sequence ID" value="CapteP148270"/>
    <property type="gene ID" value="CapteG148270"/>
</dbReference>
<proteinExistence type="inferred from homology"/>
<dbReference type="PANTHER" id="PTHR30096:SF0">
    <property type="entry name" value="4,5-DOPA DIOXYGENASE EXTRADIOL-LIKE PROTEIN"/>
    <property type="match status" value="1"/>
</dbReference>
<keyword evidence="5" id="KW-0560">Oxidoreductase</keyword>
<dbReference type="GO" id="GO:0016702">
    <property type="term" value="F:oxidoreductase activity, acting on single donors with incorporation of molecular oxygen, incorporation of two atoms of oxygen"/>
    <property type="evidence" value="ECO:0007669"/>
    <property type="project" value="UniProtKB-ARBA"/>
</dbReference>
<organism evidence="7">
    <name type="scientific">Capitella teleta</name>
    <name type="common">Polychaete worm</name>
    <dbReference type="NCBI Taxonomy" id="283909"/>
    <lineage>
        <taxon>Eukaryota</taxon>
        <taxon>Metazoa</taxon>
        <taxon>Spiralia</taxon>
        <taxon>Lophotrochozoa</taxon>
        <taxon>Annelida</taxon>
        <taxon>Polychaeta</taxon>
        <taxon>Sedentaria</taxon>
        <taxon>Scolecida</taxon>
        <taxon>Capitellidae</taxon>
        <taxon>Capitella</taxon>
    </lineage>
</organism>
<gene>
    <name evidence="7" type="ORF">CAPTEDRAFT_148270</name>
</gene>
<feature type="domain" description="Extradiol ring-cleavage dioxygenase class III enzyme subunit B" evidence="6">
    <location>
        <begin position="36"/>
        <end position="265"/>
    </location>
</feature>
<dbReference type="SUPFAM" id="SSF53213">
    <property type="entry name" value="LigB-like"/>
    <property type="match status" value="1"/>
</dbReference>
<reference evidence="9" key="1">
    <citation type="submission" date="2012-12" db="EMBL/GenBank/DDBJ databases">
        <authorList>
            <person name="Hellsten U."/>
            <person name="Grimwood J."/>
            <person name="Chapman J.A."/>
            <person name="Shapiro H."/>
            <person name="Aerts A."/>
            <person name="Otillar R.P."/>
            <person name="Terry A.Y."/>
            <person name="Boore J.L."/>
            <person name="Simakov O."/>
            <person name="Marletaz F."/>
            <person name="Cho S.-J."/>
            <person name="Edsinger-Gonzales E."/>
            <person name="Havlak P."/>
            <person name="Kuo D.-H."/>
            <person name="Larsson T."/>
            <person name="Lv J."/>
            <person name="Arendt D."/>
            <person name="Savage R."/>
            <person name="Osoegawa K."/>
            <person name="de Jong P."/>
            <person name="Lindberg D.R."/>
            <person name="Seaver E.C."/>
            <person name="Weisblat D.A."/>
            <person name="Putnam N.H."/>
            <person name="Grigoriev I.V."/>
            <person name="Rokhsar D.S."/>
        </authorList>
    </citation>
    <scope>NUCLEOTIDE SEQUENCE</scope>
    <source>
        <strain evidence="9">I ESC-2004</strain>
    </source>
</reference>
<keyword evidence="4" id="KW-0862">Zinc</keyword>
<comment type="similarity">
    <text evidence="2">Belongs to the DODA-type extradiol aromatic ring-opening dioxygenase family.</text>
</comment>
<protein>
    <recommendedName>
        <fullName evidence="6">Extradiol ring-cleavage dioxygenase class III enzyme subunit B domain-containing protein</fullName>
    </recommendedName>
</protein>
<evidence type="ECO:0000256" key="3">
    <source>
        <dbReference type="ARBA" id="ARBA00022723"/>
    </source>
</evidence>
<dbReference type="Pfam" id="PF02900">
    <property type="entry name" value="LigB"/>
    <property type="match status" value="1"/>
</dbReference>
<reference evidence="7 9" key="2">
    <citation type="journal article" date="2013" name="Nature">
        <title>Insights into bilaterian evolution from three spiralian genomes.</title>
        <authorList>
            <person name="Simakov O."/>
            <person name="Marletaz F."/>
            <person name="Cho S.J."/>
            <person name="Edsinger-Gonzales E."/>
            <person name="Havlak P."/>
            <person name="Hellsten U."/>
            <person name="Kuo D.H."/>
            <person name="Larsson T."/>
            <person name="Lv J."/>
            <person name="Arendt D."/>
            <person name="Savage R."/>
            <person name="Osoegawa K."/>
            <person name="de Jong P."/>
            <person name="Grimwood J."/>
            <person name="Chapman J.A."/>
            <person name="Shapiro H."/>
            <person name="Aerts A."/>
            <person name="Otillar R.P."/>
            <person name="Terry A.Y."/>
            <person name="Boore J.L."/>
            <person name="Grigoriev I.V."/>
            <person name="Lindberg D.R."/>
            <person name="Seaver E.C."/>
            <person name="Weisblat D.A."/>
            <person name="Putnam N.H."/>
            <person name="Rokhsar D.S."/>
        </authorList>
    </citation>
    <scope>NUCLEOTIDE SEQUENCE</scope>
    <source>
        <strain evidence="7 9">I ESC-2004</strain>
    </source>
</reference>
<evidence type="ECO:0000256" key="2">
    <source>
        <dbReference type="ARBA" id="ARBA00007581"/>
    </source>
</evidence>
<dbReference type="HOGENOM" id="CLU_046582_0_0_1"/>
<dbReference type="PIRSF" id="PIRSF006157">
    <property type="entry name" value="Doxgns_DODA"/>
    <property type="match status" value="1"/>
</dbReference>
<evidence type="ECO:0000313" key="7">
    <source>
        <dbReference type="EMBL" id="ELU06526.1"/>
    </source>
</evidence>
<dbReference type="CDD" id="cd07363">
    <property type="entry name" value="45_DOPA_Dioxygenase"/>
    <property type="match status" value="1"/>
</dbReference>
<dbReference type="OrthoDB" id="7396853at2759"/>
<dbReference type="GO" id="GO:0008270">
    <property type="term" value="F:zinc ion binding"/>
    <property type="evidence" value="ECO:0007669"/>
    <property type="project" value="InterPro"/>
</dbReference>
<dbReference type="Proteomes" id="UP000014760">
    <property type="component" value="Unassembled WGS sequence"/>
</dbReference>
<dbReference type="AlphaFoldDB" id="R7UT08"/>
<evidence type="ECO:0000313" key="9">
    <source>
        <dbReference type="Proteomes" id="UP000014760"/>
    </source>
</evidence>
<sequence>MENMNGDSCPARMPLWFVSHGPGPAWLLPAAILGPMLGKSDQDSESANSLKDLAKNYPLPFTPKAVLVISAHWEAATFTISTNSKPGLYYDYYGFPEESYKVQWPAPGGPSHIVDRAKGLLQSAGIDYAEDSKRGFDHGVFVPLKLIFPEANVPVFQVSLKSSLDLSEHLKLGETLSELRNEGVLIVGSGHTTHNTLDRSVTIEDWAERFRDWIHGVLTDPELSPEERKARLLAANDEPTFKKAHPRSEHFMPMAVVAAAAGYEKGLIMYEEFIMGSLFCSHVKFN</sequence>
<dbReference type="OMA" id="SVIDGFW"/>
<reference evidence="8" key="3">
    <citation type="submission" date="2015-06" db="UniProtKB">
        <authorList>
            <consortium name="EnsemblMetazoa"/>
        </authorList>
    </citation>
    <scope>IDENTIFICATION</scope>
</reference>
<dbReference type="EMBL" id="KB300556">
    <property type="protein sequence ID" value="ELU06526.1"/>
    <property type="molecule type" value="Genomic_DNA"/>
</dbReference>
<dbReference type="STRING" id="283909.R7UT08"/>
<dbReference type="InterPro" id="IPR014436">
    <property type="entry name" value="Extradiol_dOase_DODA"/>
</dbReference>
<dbReference type="InterPro" id="IPR004183">
    <property type="entry name" value="Xdiol_dOase_suB"/>
</dbReference>
<evidence type="ECO:0000313" key="8">
    <source>
        <dbReference type="EnsemblMetazoa" id="CapteP148270"/>
    </source>
</evidence>
<evidence type="ECO:0000256" key="5">
    <source>
        <dbReference type="ARBA" id="ARBA00023002"/>
    </source>
</evidence>
<dbReference type="EMBL" id="AMQN01007378">
    <property type="status" value="NOT_ANNOTATED_CDS"/>
    <property type="molecule type" value="Genomic_DNA"/>
</dbReference>
<accession>R7UT08</accession>
<evidence type="ECO:0000259" key="6">
    <source>
        <dbReference type="Pfam" id="PF02900"/>
    </source>
</evidence>
<dbReference type="PANTHER" id="PTHR30096">
    <property type="entry name" value="4,5-DOPA DIOXYGENASE EXTRADIOL-LIKE PROTEIN"/>
    <property type="match status" value="1"/>
</dbReference>